<name>A0A323VHH6_9ACTN</name>
<dbReference type="Pfam" id="PF05656">
    <property type="entry name" value="DUF805"/>
    <property type="match status" value="1"/>
</dbReference>
<evidence type="ECO:0000256" key="2">
    <source>
        <dbReference type="SAM" id="Phobius"/>
    </source>
</evidence>
<accession>A0A323VHH6</accession>
<feature type="transmembrane region" description="Helical" evidence="2">
    <location>
        <begin position="28"/>
        <end position="45"/>
    </location>
</feature>
<dbReference type="AlphaFoldDB" id="A0A323VHH6"/>
<dbReference type="EMBL" id="QKNV01000027">
    <property type="protein sequence ID" value="PZA22556.1"/>
    <property type="molecule type" value="Genomic_DNA"/>
</dbReference>
<dbReference type="OrthoDB" id="9812349at2"/>
<comment type="caution">
    <text evidence="3">The sequence shown here is derived from an EMBL/GenBank/DDBJ whole genome shotgun (WGS) entry which is preliminary data.</text>
</comment>
<dbReference type="GO" id="GO:0005886">
    <property type="term" value="C:plasma membrane"/>
    <property type="evidence" value="ECO:0007669"/>
    <property type="project" value="TreeGrafter"/>
</dbReference>
<evidence type="ECO:0000256" key="1">
    <source>
        <dbReference type="SAM" id="MobiDB-lite"/>
    </source>
</evidence>
<dbReference type="PANTHER" id="PTHR34980">
    <property type="entry name" value="INNER MEMBRANE PROTEIN-RELATED-RELATED"/>
    <property type="match status" value="1"/>
</dbReference>
<gene>
    <name evidence="3" type="ORF">DMO24_04405</name>
</gene>
<dbReference type="InterPro" id="IPR008523">
    <property type="entry name" value="DUF805"/>
</dbReference>
<dbReference type="Proteomes" id="UP000247602">
    <property type="component" value="Unassembled WGS sequence"/>
</dbReference>
<keyword evidence="4" id="KW-1185">Reference proteome</keyword>
<dbReference type="PANTHER" id="PTHR34980:SF2">
    <property type="entry name" value="INNER MEMBRANE PROTEIN YHAH-RELATED"/>
    <property type="match status" value="1"/>
</dbReference>
<sequence>MAGAGDTDPVSFWQWYVRRGRIDRRTWWLHYSLPVTALGVLGLLADVSLGNVDLDAVAAGDASAYGPVVVLVLLLTAPASISASATRLHDRGMPAWWLLLGLVPYVGGLALLVLNGFLPGDAGPNRYGPARGWLPGPAAQPLFPPAAPPAGPPTGPPTGPPSPPPSAPPYWG</sequence>
<feature type="transmembrane region" description="Helical" evidence="2">
    <location>
        <begin position="95"/>
        <end position="118"/>
    </location>
</feature>
<organism evidence="3 4">
    <name type="scientific">Modestobacter versicolor</name>
    <dbReference type="NCBI Taxonomy" id="429133"/>
    <lineage>
        <taxon>Bacteria</taxon>
        <taxon>Bacillati</taxon>
        <taxon>Actinomycetota</taxon>
        <taxon>Actinomycetes</taxon>
        <taxon>Geodermatophilales</taxon>
        <taxon>Geodermatophilaceae</taxon>
        <taxon>Modestobacter</taxon>
    </lineage>
</organism>
<evidence type="ECO:0000313" key="3">
    <source>
        <dbReference type="EMBL" id="PZA22556.1"/>
    </source>
</evidence>
<protein>
    <recommendedName>
        <fullName evidence="5">DUF805 domain-containing protein</fullName>
    </recommendedName>
</protein>
<reference evidence="3 4" key="1">
    <citation type="submission" date="2018-06" db="EMBL/GenBank/DDBJ databases">
        <title>Draft genome sequence of Modestobacter versicolor CP153-2.</title>
        <authorList>
            <person name="Gundlapally S.R."/>
        </authorList>
    </citation>
    <scope>NUCLEOTIDE SEQUENCE [LARGE SCALE GENOMIC DNA]</scope>
    <source>
        <strain evidence="3 4">CP153-2</strain>
    </source>
</reference>
<keyword evidence="2" id="KW-1133">Transmembrane helix</keyword>
<feature type="compositionally biased region" description="Pro residues" evidence="1">
    <location>
        <begin position="142"/>
        <end position="172"/>
    </location>
</feature>
<keyword evidence="2" id="KW-0812">Transmembrane</keyword>
<feature type="region of interest" description="Disordered" evidence="1">
    <location>
        <begin position="129"/>
        <end position="172"/>
    </location>
</feature>
<feature type="transmembrane region" description="Helical" evidence="2">
    <location>
        <begin position="65"/>
        <end position="83"/>
    </location>
</feature>
<keyword evidence="2" id="KW-0472">Membrane</keyword>
<proteinExistence type="predicted"/>
<evidence type="ECO:0008006" key="5">
    <source>
        <dbReference type="Google" id="ProtNLM"/>
    </source>
</evidence>
<evidence type="ECO:0000313" key="4">
    <source>
        <dbReference type="Proteomes" id="UP000247602"/>
    </source>
</evidence>